<sequence>MTKTRNVSKRNIAYTDGRSAWQEDEDRFLEENCKLATIPQMAKFLGRTVPSVTGRMKKLGLSGGPRGVNKDPFRMPSGAILIARTCLKCGLFLPENWFHVSHKIHRDQYCKSCRNGIGKSRDRKEYTRIGNEKEKAKNVVTSKMATRVGISWEEEEDSYLRENYKEKGDFQLAIEMGRTMKAITHRRHVLGLSKNRIRYTDPRNEMWVIHFPNAMKALREEFKKLGIPEEEWDWND</sequence>
<organism evidence="1 2">
    <name type="scientific">Gordonia phage Suzy</name>
    <dbReference type="NCBI Taxonomy" id="2201430"/>
    <lineage>
        <taxon>Viruses</taxon>
        <taxon>Duplodnaviria</taxon>
        <taxon>Heunggongvirae</taxon>
        <taxon>Uroviricota</taxon>
        <taxon>Caudoviricetes</taxon>
        <taxon>Terapinvirus</taxon>
        <taxon>Terapinvirus suzy</taxon>
    </lineage>
</organism>
<evidence type="ECO:0000313" key="2">
    <source>
        <dbReference type="Proteomes" id="UP000250774"/>
    </source>
</evidence>
<accession>A0A2Z4Q9E6</accession>
<dbReference type="KEGG" id="vg:54993567"/>
<evidence type="ECO:0000313" key="1">
    <source>
        <dbReference type="EMBL" id="AWY06153.1"/>
    </source>
</evidence>
<protein>
    <submittedName>
        <fullName evidence="1">DNA binding protein</fullName>
    </submittedName>
</protein>
<keyword evidence="2" id="KW-1185">Reference proteome</keyword>
<dbReference type="EMBL" id="MH271313">
    <property type="protein sequence ID" value="AWY06153.1"/>
    <property type="molecule type" value="Genomic_DNA"/>
</dbReference>
<proteinExistence type="predicted"/>
<gene>
    <name evidence="1" type="primary">48</name>
    <name evidence="1" type="ORF">PBI_SUZY_48</name>
</gene>
<reference evidence="2" key="1">
    <citation type="submission" date="2018-04" db="EMBL/GenBank/DDBJ databases">
        <authorList>
            <person name="Harrington T."/>
            <person name="Washburn E."/>
            <person name="Bricker J."/>
            <person name="McKinney A."/>
            <person name="Betsko A.J."/>
            <person name="Garlena R.A."/>
            <person name="Russell D.A."/>
            <person name="Pope W.A."/>
            <person name="Jacobs-Sera D."/>
            <person name="Hatfull G.F."/>
        </authorList>
    </citation>
    <scope>NUCLEOTIDE SEQUENCE [LARGE SCALE GENOMIC DNA]</scope>
</reference>
<dbReference type="Proteomes" id="UP000250774">
    <property type="component" value="Segment"/>
</dbReference>
<dbReference type="GeneID" id="54993567"/>
<dbReference type="RefSeq" id="YP_009803009.1">
    <property type="nucleotide sequence ID" value="NC_047990.1"/>
</dbReference>
<name>A0A2Z4Q9E6_9CAUD</name>